<dbReference type="OrthoDB" id="9795613at2"/>
<protein>
    <submittedName>
        <fullName evidence="2">Enoyl-CoA hydratase</fullName>
    </submittedName>
</protein>
<comment type="caution">
    <text evidence="2">The sequence shown here is derived from an EMBL/GenBank/DDBJ whole genome shotgun (WGS) entry which is preliminary data.</text>
</comment>
<dbReference type="Gene3D" id="3.90.226.10">
    <property type="entry name" value="2-enoyl-CoA Hydratase, Chain A, domain 1"/>
    <property type="match status" value="1"/>
</dbReference>
<gene>
    <name evidence="2" type="ORF">BFP76_02300</name>
</gene>
<dbReference type="SUPFAM" id="SSF52096">
    <property type="entry name" value="ClpP/crotonase"/>
    <property type="match status" value="1"/>
</dbReference>
<dbReference type="RefSeq" id="WP_099593940.1">
    <property type="nucleotide sequence ID" value="NZ_MDGM01000012.1"/>
</dbReference>
<keyword evidence="3" id="KW-1185">Reference proteome</keyword>
<evidence type="ECO:0000313" key="3">
    <source>
        <dbReference type="Proteomes" id="UP000231516"/>
    </source>
</evidence>
<dbReference type="InterPro" id="IPR001753">
    <property type="entry name" value="Enoyl-CoA_hydra/iso"/>
</dbReference>
<dbReference type="PANTHER" id="PTHR42964:SF1">
    <property type="entry name" value="POLYKETIDE BIOSYNTHESIS ENOYL-COA HYDRATASE PKSH-RELATED"/>
    <property type="match status" value="1"/>
</dbReference>
<evidence type="ECO:0000256" key="1">
    <source>
        <dbReference type="ARBA" id="ARBA00005254"/>
    </source>
</evidence>
<dbReference type="CDD" id="cd06558">
    <property type="entry name" value="crotonase-like"/>
    <property type="match status" value="1"/>
</dbReference>
<dbReference type="PANTHER" id="PTHR42964">
    <property type="entry name" value="ENOYL-COA HYDRATASE"/>
    <property type="match status" value="1"/>
</dbReference>
<dbReference type="EMBL" id="MDGM01000012">
    <property type="protein sequence ID" value="PIB25046.1"/>
    <property type="molecule type" value="Genomic_DNA"/>
</dbReference>
<name>A0A2G5K670_9RHOB</name>
<dbReference type="GO" id="GO:0008300">
    <property type="term" value="P:isoprenoid catabolic process"/>
    <property type="evidence" value="ECO:0007669"/>
    <property type="project" value="TreeGrafter"/>
</dbReference>
<accession>A0A2G5K670</accession>
<organism evidence="2 3">
    <name type="scientific">Paramylibacter kogurei</name>
    <dbReference type="NCBI Taxonomy" id="1889778"/>
    <lineage>
        <taxon>Bacteria</taxon>
        <taxon>Pseudomonadati</taxon>
        <taxon>Pseudomonadota</taxon>
        <taxon>Alphaproteobacteria</taxon>
        <taxon>Rhodobacterales</taxon>
        <taxon>Paracoccaceae</taxon>
        <taxon>Paramylibacter</taxon>
    </lineage>
</organism>
<dbReference type="InterPro" id="IPR051683">
    <property type="entry name" value="Enoyl-CoA_Hydratase/Isomerase"/>
</dbReference>
<comment type="similarity">
    <text evidence="1">Belongs to the enoyl-CoA hydratase/isomerase family.</text>
</comment>
<dbReference type="AlphaFoldDB" id="A0A2G5K670"/>
<dbReference type="NCBIfam" id="NF005675">
    <property type="entry name" value="PRK07468.1"/>
    <property type="match status" value="1"/>
</dbReference>
<dbReference type="Proteomes" id="UP000231516">
    <property type="component" value="Unassembled WGS sequence"/>
</dbReference>
<dbReference type="Pfam" id="PF00378">
    <property type="entry name" value="ECH_1"/>
    <property type="match status" value="1"/>
</dbReference>
<sequence>MTTYETLEISMDDRGVATVTMNRPDKRNALNAQMMLDLTHMAQNLGATDETRAIVIRGAGKLFCSGGDLQWMMDQINADRKTRMAEARKLATMLQALNTMPTPLIGQIHGGAFGGAVGLACVCDVAIAETGTKFGLTETKLGLIPATISPYVIARMGEGFARRVFMSARIFDAAEAAALNIIAKSVDASDLPLAIEAEIAPYLHVAPQAVGHAKALARKLGPKIDDAVIDETITLLADVWEGAEASKGLDAFLNKTTPSWAD</sequence>
<reference evidence="2 3" key="1">
    <citation type="submission" date="2016-08" db="EMBL/GenBank/DDBJ databases">
        <title>Draft genome of Amylibacter sp. strain 4G11.</title>
        <authorList>
            <person name="Wong S.-K."/>
            <person name="Hamasaki K."/>
            <person name="Yoshizawa S."/>
        </authorList>
    </citation>
    <scope>NUCLEOTIDE SEQUENCE [LARGE SCALE GENOMIC DNA]</scope>
    <source>
        <strain evidence="2 3">4G11</strain>
    </source>
</reference>
<dbReference type="InterPro" id="IPR029045">
    <property type="entry name" value="ClpP/crotonase-like_dom_sf"/>
</dbReference>
<proteinExistence type="inferred from homology"/>
<evidence type="ECO:0000313" key="2">
    <source>
        <dbReference type="EMBL" id="PIB25046.1"/>
    </source>
</evidence>
<dbReference type="GO" id="GO:0003824">
    <property type="term" value="F:catalytic activity"/>
    <property type="evidence" value="ECO:0007669"/>
    <property type="project" value="UniProtKB-ARBA"/>
</dbReference>